<comment type="caution">
    <text evidence="1">The sequence shown here is derived from an EMBL/GenBank/DDBJ whole genome shotgun (WGS) entry which is preliminary data.</text>
</comment>
<gene>
    <name evidence="1" type="ORF">D5086_019148</name>
</gene>
<keyword evidence="2" id="KW-1185">Reference proteome</keyword>
<proteinExistence type="predicted"/>
<dbReference type="Proteomes" id="UP000309997">
    <property type="component" value="Unassembled WGS sequence"/>
</dbReference>
<organism evidence="1 2">
    <name type="scientific">Populus alba</name>
    <name type="common">White poplar</name>
    <dbReference type="NCBI Taxonomy" id="43335"/>
    <lineage>
        <taxon>Eukaryota</taxon>
        <taxon>Viridiplantae</taxon>
        <taxon>Streptophyta</taxon>
        <taxon>Embryophyta</taxon>
        <taxon>Tracheophyta</taxon>
        <taxon>Spermatophyta</taxon>
        <taxon>Magnoliopsida</taxon>
        <taxon>eudicotyledons</taxon>
        <taxon>Gunneridae</taxon>
        <taxon>Pentapetalae</taxon>
        <taxon>rosids</taxon>
        <taxon>fabids</taxon>
        <taxon>Malpighiales</taxon>
        <taxon>Salicaceae</taxon>
        <taxon>Saliceae</taxon>
        <taxon>Populus</taxon>
    </lineage>
</organism>
<evidence type="ECO:0000313" key="1">
    <source>
        <dbReference type="EMBL" id="KAL3577644.1"/>
    </source>
</evidence>
<protein>
    <submittedName>
        <fullName evidence="1">Uncharacterized protein</fullName>
    </submittedName>
</protein>
<sequence length="326" mass="37135">MKGKLCTPSVLSFIDFAKTFKIKCDASKVGIGAVLMQEKRLIAFSSEKLNGACLKYSIYDKEFYTLIQALEEFIVQEAHNGGLSGHFKENKTYELLKKTFFFPGMLQDMHKVIERCVICKKAKGGENVYGLYMSLPIPKQPWMDISIDFVLGLPRTQRGKDSLMVVFAYNHSVYGSTKFSPFEVMYGFNPCVPIDLIPIPIDERTVIDGIRKAKLMKKLHDKGRFPSKHKSKLMPRVNGPFRIVEKMNNNAYEADLPGNYNISPTFNVKDLTLYLNDVDNFDLRTNHSQPGVDDVHHGDYNPSRKVEPNMQEDSDGLMTRVRAKQL</sequence>
<dbReference type="EMBL" id="RCHU02000010">
    <property type="protein sequence ID" value="KAL3577644.1"/>
    <property type="molecule type" value="Genomic_DNA"/>
</dbReference>
<accession>A0ACC4BHW1</accession>
<reference evidence="1 2" key="1">
    <citation type="journal article" date="2024" name="Plant Biotechnol. J.">
        <title>Genome and CRISPR/Cas9 system of a widespread forest tree (Populus alba) in the world.</title>
        <authorList>
            <person name="Liu Y.J."/>
            <person name="Jiang P.F."/>
            <person name="Han X.M."/>
            <person name="Li X.Y."/>
            <person name="Wang H.M."/>
            <person name="Wang Y.J."/>
            <person name="Wang X.X."/>
            <person name="Zeng Q.Y."/>
        </authorList>
    </citation>
    <scope>NUCLEOTIDE SEQUENCE [LARGE SCALE GENOMIC DNA]</scope>
    <source>
        <strain evidence="2">cv. PAL-ZL1</strain>
    </source>
</reference>
<evidence type="ECO:0000313" key="2">
    <source>
        <dbReference type="Proteomes" id="UP000309997"/>
    </source>
</evidence>
<name>A0ACC4BHW1_POPAL</name>